<comment type="function">
    <text evidence="9 10">Fluoride-specific ion channel. Important for reducing fluoride concentration in the cell, thus reducing its toxicity.</text>
</comment>
<feature type="binding site" evidence="10">
    <location>
        <position position="75"/>
    </location>
    <ligand>
        <name>Na(+)</name>
        <dbReference type="ChEBI" id="CHEBI:29101"/>
        <note>structural</note>
    </ligand>
</feature>
<keyword evidence="10" id="KW-0406">Ion transport</keyword>
<protein>
    <recommendedName>
        <fullName evidence="10">Fluoride-specific ion channel FluC</fullName>
    </recommendedName>
</protein>
<dbReference type="PANTHER" id="PTHR28259">
    <property type="entry name" value="FLUORIDE EXPORT PROTEIN 1-RELATED"/>
    <property type="match status" value="1"/>
</dbReference>
<keyword evidence="3 10" id="KW-0812">Transmembrane</keyword>
<keyword evidence="4 10" id="KW-1133">Transmembrane helix</keyword>
<proteinExistence type="inferred from homology"/>
<evidence type="ECO:0000256" key="7">
    <source>
        <dbReference type="ARBA" id="ARBA00035120"/>
    </source>
</evidence>
<keyword evidence="5 10" id="KW-0472">Membrane</keyword>
<dbReference type="PANTHER" id="PTHR28259:SF1">
    <property type="entry name" value="FLUORIDE EXPORT PROTEIN 1-RELATED"/>
    <property type="match status" value="1"/>
</dbReference>
<feature type="binding site" evidence="10">
    <location>
        <position position="72"/>
    </location>
    <ligand>
        <name>Na(+)</name>
        <dbReference type="ChEBI" id="CHEBI:29101"/>
        <note>structural</note>
    </ligand>
</feature>
<feature type="transmembrane region" description="Helical" evidence="10">
    <location>
        <begin position="5"/>
        <end position="24"/>
    </location>
</feature>
<keyword evidence="6 10" id="KW-0407">Ion channel</keyword>
<evidence type="ECO:0000313" key="11">
    <source>
        <dbReference type="EMBL" id="MEK8129872.1"/>
    </source>
</evidence>
<comment type="catalytic activity">
    <reaction evidence="8">
        <text>fluoride(in) = fluoride(out)</text>
        <dbReference type="Rhea" id="RHEA:76159"/>
        <dbReference type="ChEBI" id="CHEBI:17051"/>
    </reaction>
    <physiologicalReaction direction="left-to-right" evidence="8">
        <dbReference type="Rhea" id="RHEA:76160"/>
    </physiologicalReaction>
</comment>
<dbReference type="Proteomes" id="UP001469365">
    <property type="component" value="Unassembled WGS sequence"/>
</dbReference>
<keyword evidence="12" id="KW-1185">Reference proteome</keyword>
<feature type="transmembrane region" description="Helical" evidence="10">
    <location>
        <begin position="30"/>
        <end position="52"/>
    </location>
</feature>
<reference evidence="11 12" key="1">
    <citation type="submission" date="2024-04" db="EMBL/GenBank/DDBJ databases">
        <title>draft genome sequnece of Paenibacillus filicis.</title>
        <authorList>
            <person name="Kim D.-U."/>
        </authorList>
    </citation>
    <scope>NUCLEOTIDE SEQUENCE [LARGE SCALE GENOMIC DNA]</scope>
    <source>
        <strain evidence="11 12">KACC14197</strain>
    </source>
</reference>
<feature type="transmembrane region" description="Helical" evidence="10">
    <location>
        <begin position="64"/>
        <end position="82"/>
    </location>
</feature>
<evidence type="ECO:0000256" key="1">
    <source>
        <dbReference type="ARBA" id="ARBA00004651"/>
    </source>
</evidence>
<keyword evidence="10" id="KW-0915">Sodium</keyword>
<comment type="caution">
    <text evidence="11">The sequence shown here is derived from an EMBL/GenBank/DDBJ whole genome shotgun (WGS) entry which is preliminary data.</text>
</comment>
<gene>
    <name evidence="10 11" type="primary">crcB</name>
    <name evidence="10" type="synonym">fluC</name>
    <name evidence="11" type="ORF">WMW72_18370</name>
</gene>
<keyword evidence="10" id="KW-0479">Metal-binding</keyword>
<comment type="activity regulation">
    <text evidence="10">Na(+) is not transported, but it plays an essential structural role and its presence is essential for fluoride channel function.</text>
</comment>
<evidence type="ECO:0000256" key="4">
    <source>
        <dbReference type="ARBA" id="ARBA00022989"/>
    </source>
</evidence>
<sequence>MTWLYIGIAGIVGALARFGLSVMLNNPDAAYLPWGTLLINLSGCFLLGLLAYAPRLGRYPQLKIALTTGLIGSYTTFSTFSWELLQFVQGHLWLHAAVYVLVSSGGGLLFVRLGSGMIFRLGKRGIAE</sequence>
<keyword evidence="10" id="KW-0813">Transport</keyword>
<dbReference type="Pfam" id="PF02537">
    <property type="entry name" value="CRCB"/>
    <property type="match status" value="1"/>
</dbReference>
<evidence type="ECO:0000256" key="8">
    <source>
        <dbReference type="ARBA" id="ARBA00035585"/>
    </source>
</evidence>
<evidence type="ECO:0000256" key="3">
    <source>
        <dbReference type="ARBA" id="ARBA00022692"/>
    </source>
</evidence>
<keyword evidence="2 10" id="KW-1003">Cell membrane</keyword>
<dbReference type="NCBIfam" id="TIGR00494">
    <property type="entry name" value="crcB"/>
    <property type="match status" value="1"/>
</dbReference>
<dbReference type="RefSeq" id="WP_341416980.1">
    <property type="nucleotide sequence ID" value="NZ_JBBPCC010000011.1"/>
</dbReference>
<evidence type="ECO:0000313" key="12">
    <source>
        <dbReference type="Proteomes" id="UP001469365"/>
    </source>
</evidence>
<evidence type="ECO:0000256" key="6">
    <source>
        <dbReference type="ARBA" id="ARBA00023303"/>
    </source>
</evidence>
<name>A0ABU9DLY3_9BACL</name>
<feature type="transmembrane region" description="Helical" evidence="10">
    <location>
        <begin position="94"/>
        <end position="114"/>
    </location>
</feature>
<evidence type="ECO:0000256" key="2">
    <source>
        <dbReference type="ARBA" id="ARBA00022475"/>
    </source>
</evidence>
<comment type="subcellular location">
    <subcellularLocation>
        <location evidence="1 10">Cell membrane</location>
        <topology evidence="1 10">Multi-pass membrane protein</topology>
    </subcellularLocation>
</comment>
<dbReference type="InterPro" id="IPR003691">
    <property type="entry name" value="FluC"/>
</dbReference>
<accession>A0ABU9DLY3</accession>
<organism evidence="11 12">
    <name type="scientific">Paenibacillus filicis</name>
    <dbReference type="NCBI Taxonomy" id="669464"/>
    <lineage>
        <taxon>Bacteria</taxon>
        <taxon>Bacillati</taxon>
        <taxon>Bacillota</taxon>
        <taxon>Bacilli</taxon>
        <taxon>Bacillales</taxon>
        <taxon>Paenibacillaceae</taxon>
        <taxon>Paenibacillus</taxon>
    </lineage>
</organism>
<evidence type="ECO:0000256" key="9">
    <source>
        <dbReference type="ARBA" id="ARBA00049940"/>
    </source>
</evidence>
<dbReference type="EMBL" id="JBBPCC010000011">
    <property type="protein sequence ID" value="MEK8129872.1"/>
    <property type="molecule type" value="Genomic_DNA"/>
</dbReference>
<comment type="similarity">
    <text evidence="7 10">Belongs to the fluoride channel Fluc/FEX (TC 1.A.43) family.</text>
</comment>
<dbReference type="HAMAP" id="MF_00454">
    <property type="entry name" value="FluC"/>
    <property type="match status" value="1"/>
</dbReference>
<evidence type="ECO:0000256" key="5">
    <source>
        <dbReference type="ARBA" id="ARBA00023136"/>
    </source>
</evidence>
<evidence type="ECO:0000256" key="10">
    <source>
        <dbReference type="HAMAP-Rule" id="MF_00454"/>
    </source>
</evidence>